<evidence type="ECO:0000313" key="1">
    <source>
        <dbReference type="EMBL" id="MFG1711174.1"/>
    </source>
</evidence>
<proteinExistence type="predicted"/>
<evidence type="ECO:0000313" key="2">
    <source>
        <dbReference type="Proteomes" id="UP001603978"/>
    </source>
</evidence>
<accession>A0ABW7AYS8</accession>
<gene>
    <name evidence="1" type="ORF">ACFLIM_49285</name>
</gene>
<dbReference type="Proteomes" id="UP001603978">
    <property type="component" value="Unassembled WGS sequence"/>
</dbReference>
<protein>
    <submittedName>
        <fullName evidence="1">Uncharacterized protein</fullName>
    </submittedName>
</protein>
<organism evidence="1 2">
    <name type="scientific">Nonomuraea marmarensis</name>
    <dbReference type="NCBI Taxonomy" id="3351344"/>
    <lineage>
        <taxon>Bacteria</taxon>
        <taxon>Bacillati</taxon>
        <taxon>Actinomycetota</taxon>
        <taxon>Actinomycetes</taxon>
        <taxon>Streptosporangiales</taxon>
        <taxon>Streptosporangiaceae</taxon>
        <taxon>Nonomuraea</taxon>
    </lineage>
</organism>
<dbReference type="RefSeq" id="WP_393177696.1">
    <property type="nucleotide sequence ID" value="NZ_JBICRM010000075.1"/>
</dbReference>
<keyword evidence="2" id="KW-1185">Reference proteome</keyword>
<dbReference type="EMBL" id="JBICRM010000075">
    <property type="protein sequence ID" value="MFG1711174.1"/>
    <property type="molecule type" value="Genomic_DNA"/>
</dbReference>
<comment type="caution">
    <text evidence="1">The sequence shown here is derived from an EMBL/GenBank/DDBJ whole genome shotgun (WGS) entry which is preliminary data.</text>
</comment>
<reference evidence="1 2" key="1">
    <citation type="submission" date="2024-10" db="EMBL/GenBank/DDBJ databases">
        <authorList>
            <person name="Topkara A.R."/>
            <person name="Saygin H."/>
        </authorList>
    </citation>
    <scope>NUCLEOTIDE SEQUENCE [LARGE SCALE GENOMIC DNA]</scope>
    <source>
        <strain evidence="1 2">M3C6</strain>
    </source>
</reference>
<name>A0ABW7AYS8_9ACTN</name>
<sequence length="67" mass="7049">MSVEEGVGDTGFALDGLESDRLAALDQRADGGLGRFRLDFGFAAGGLVEVLMRRWRWSVMSAASGGG</sequence>